<dbReference type="PANTHER" id="PTHR31739">
    <property type="entry name" value="ENT-COPALYL DIPHOSPHATE SYNTHASE, CHLOROPLASTIC"/>
    <property type="match status" value="1"/>
</dbReference>
<feature type="non-terminal residue" evidence="1">
    <location>
        <position position="1"/>
    </location>
</feature>
<accession>A0A5J9UK49</accession>
<dbReference type="GO" id="GO:0000287">
    <property type="term" value="F:magnesium ion binding"/>
    <property type="evidence" value="ECO:0007669"/>
    <property type="project" value="TreeGrafter"/>
</dbReference>
<dbReference type="GO" id="GO:0010333">
    <property type="term" value="F:terpene synthase activity"/>
    <property type="evidence" value="ECO:0007669"/>
    <property type="project" value="InterPro"/>
</dbReference>
<protein>
    <submittedName>
        <fullName evidence="1">Uncharacterized protein</fullName>
    </submittedName>
</protein>
<dbReference type="Gene3D" id="1.10.600.10">
    <property type="entry name" value="Farnesyl Diphosphate Synthase"/>
    <property type="match status" value="1"/>
</dbReference>
<reference evidence="1 2" key="1">
    <citation type="journal article" date="2019" name="Sci. Rep.">
        <title>A high-quality genome of Eragrostis curvula grass provides insights into Poaceae evolution and supports new strategies to enhance forage quality.</title>
        <authorList>
            <person name="Carballo J."/>
            <person name="Santos B.A.C.M."/>
            <person name="Zappacosta D."/>
            <person name="Garbus I."/>
            <person name="Selva J.P."/>
            <person name="Gallo C.A."/>
            <person name="Diaz A."/>
            <person name="Albertini E."/>
            <person name="Caccamo M."/>
            <person name="Echenique V."/>
        </authorList>
    </citation>
    <scope>NUCLEOTIDE SEQUENCE [LARGE SCALE GENOMIC DNA]</scope>
    <source>
        <strain evidence="2">cv. Victoria</strain>
        <tissue evidence="1">Leaf</tissue>
    </source>
</reference>
<name>A0A5J9UK49_9POAL</name>
<dbReference type="GO" id="GO:0009686">
    <property type="term" value="P:gibberellin biosynthetic process"/>
    <property type="evidence" value="ECO:0007669"/>
    <property type="project" value="TreeGrafter"/>
</dbReference>
<dbReference type="OrthoDB" id="2343925at2759"/>
<dbReference type="InterPro" id="IPR050148">
    <property type="entry name" value="Terpene_synthase-like"/>
</dbReference>
<dbReference type="Proteomes" id="UP000324897">
    <property type="component" value="Chromosome 2"/>
</dbReference>
<gene>
    <name evidence="1" type="ORF">EJB05_26282</name>
</gene>
<dbReference type="EMBL" id="RWGY01000013">
    <property type="protein sequence ID" value="TVU23896.1"/>
    <property type="molecule type" value="Genomic_DNA"/>
</dbReference>
<dbReference type="PANTHER" id="PTHR31739:SF31">
    <property type="entry name" value="ENT-COPALYL DIPHOSPHATE SYNTHASE 1, CHLOROPLASTIC"/>
    <property type="match status" value="1"/>
</dbReference>
<keyword evidence="2" id="KW-1185">Reference proteome</keyword>
<dbReference type="Gramene" id="TVU23896">
    <property type="protein sequence ID" value="TVU23896"/>
    <property type="gene ID" value="EJB05_26282"/>
</dbReference>
<dbReference type="InterPro" id="IPR008949">
    <property type="entry name" value="Isoprenoid_synthase_dom_sf"/>
</dbReference>
<organism evidence="1 2">
    <name type="scientific">Eragrostis curvula</name>
    <name type="common">weeping love grass</name>
    <dbReference type="NCBI Taxonomy" id="38414"/>
    <lineage>
        <taxon>Eukaryota</taxon>
        <taxon>Viridiplantae</taxon>
        <taxon>Streptophyta</taxon>
        <taxon>Embryophyta</taxon>
        <taxon>Tracheophyta</taxon>
        <taxon>Spermatophyta</taxon>
        <taxon>Magnoliopsida</taxon>
        <taxon>Liliopsida</taxon>
        <taxon>Poales</taxon>
        <taxon>Poaceae</taxon>
        <taxon>PACMAD clade</taxon>
        <taxon>Chloridoideae</taxon>
        <taxon>Eragrostideae</taxon>
        <taxon>Eragrostidinae</taxon>
        <taxon>Eragrostis</taxon>
    </lineage>
</organism>
<evidence type="ECO:0000313" key="1">
    <source>
        <dbReference type="EMBL" id="TVU23896.1"/>
    </source>
</evidence>
<sequence length="147" mass="17383">MLTPFNSLPRVEARIYLDQYGGNNDVWIGKTLYRMPLVNNNVYHELARNDFNCCQVLHQLEVYGLQMWCMENGLEIFGVTPEDVLRYYFLAVACTFEPYRAAERLAWARAVLLANTISEHFHNNLQDKKRVEYFARCLYDEEADVMW</sequence>
<proteinExistence type="predicted"/>
<comment type="caution">
    <text evidence="1">The sequence shown here is derived from an EMBL/GenBank/DDBJ whole genome shotgun (WGS) entry which is preliminary data.</text>
</comment>
<evidence type="ECO:0000313" key="2">
    <source>
        <dbReference type="Proteomes" id="UP000324897"/>
    </source>
</evidence>
<dbReference type="InterPro" id="IPR036965">
    <property type="entry name" value="Terpene_synth_N_sf"/>
</dbReference>
<dbReference type="Gene3D" id="1.50.10.130">
    <property type="entry name" value="Terpene synthase, N-terminal domain"/>
    <property type="match status" value="1"/>
</dbReference>
<dbReference type="GO" id="GO:0009507">
    <property type="term" value="C:chloroplast"/>
    <property type="evidence" value="ECO:0007669"/>
    <property type="project" value="TreeGrafter"/>
</dbReference>
<dbReference type="SUPFAM" id="SSF48576">
    <property type="entry name" value="Terpenoid synthases"/>
    <property type="match status" value="1"/>
</dbReference>
<dbReference type="AlphaFoldDB" id="A0A5J9UK49"/>